<keyword evidence="4" id="KW-1185">Reference proteome</keyword>
<evidence type="ECO:0000259" key="2">
    <source>
        <dbReference type="Pfam" id="PF02120"/>
    </source>
</evidence>
<dbReference type="RefSeq" id="WP_256615463.1">
    <property type="nucleotide sequence ID" value="NZ_JANIBK010000053.1"/>
</dbReference>
<dbReference type="EMBL" id="JANIBK010000053">
    <property type="protein sequence ID" value="MCQ8129045.1"/>
    <property type="molecule type" value="Genomic_DNA"/>
</dbReference>
<dbReference type="Pfam" id="PF02120">
    <property type="entry name" value="Flg_hook"/>
    <property type="match status" value="1"/>
</dbReference>
<dbReference type="Proteomes" id="UP001524586">
    <property type="component" value="Unassembled WGS sequence"/>
</dbReference>
<keyword evidence="3" id="KW-0969">Cilium</keyword>
<evidence type="ECO:0000256" key="1">
    <source>
        <dbReference type="SAM" id="Coils"/>
    </source>
</evidence>
<accession>A0ABT1U5B7</accession>
<name>A0ABT1U5B7_9GAMM</name>
<dbReference type="InterPro" id="IPR038610">
    <property type="entry name" value="FliK-like_C_sf"/>
</dbReference>
<proteinExistence type="predicted"/>
<dbReference type="Gene3D" id="3.30.750.140">
    <property type="match status" value="1"/>
</dbReference>
<protein>
    <submittedName>
        <fullName evidence="3">Flagellar hook-length control protein FliK</fullName>
    </submittedName>
</protein>
<evidence type="ECO:0000313" key="4">
    <source>
        <dbReference type="Proteomes" id="UP001524586"/>
    </source>
</evidence>
<sequence>MDINPPLSANIQATLNKVAAGGLNLKIDQIVDAKVVDTQIMLDTLAVKINNKTVNLQAQLPIALQAGQSLKLQVVKLLPTPEFKIIAAPLPNPDSPDRPQTANLPLLKLVNLQPPANPPLNQNPNQLARGQQLQATVINLSGDKLTLQLPPTGTAPNQQPLRLTLETGQLVTGNAASAEAKPNTAALKPGTPVTLQVLDTGDRPKFSLMPAGPAGEQAIVEALKQLLPIQTTPAPLLNQLQQAMPRLQADASVAETLKQLAREILLNIPNKTQLNQPEELKRAVTQSGLFLEAKLLELLSAKSDLSLRDDFKLKLNKLIQQLNQELAGQTQDKTKDNLELLKDSLQKAQGALAKLTVDQLNSLPREESPKQAWSLELPFFHGKYADSVRLEIEQDKAGGSENQQQNWAVNITVTPPGLATIHCRVTCYDGSVNTRFWSEAADTVDKINDHLDYLKQQFEKNGLSAGYMEAHQGQPKQADSVKTPVANLLNEKV</sequence>
<evidence type="ECO:0000313" key="3">
    <source>
        <dbReference type="EMBL" id="MCQ8129045.1"/>
    </source>
</evidence>
<feature type="coiled-coil region" evidence="1">
    <location>
        <begin position="312"/>
        <end position="358"/>
    </location>
</feature>
<keyword evidence="1" id="KW-0175">Coiled coil</keyword>
<gene>
    <name evidence="3" type="ORF">NP596_11315</name>
</gene>
<reference evidence="3 4" key="1">
    <citation type="submission" date="2022-07" db="EMBL/GenBank/DDBJ databases">
        <title>Methylomonas rivi sp. nov., Methylomonas rosea sp. nov., Methylomonas aureus sp. nov. and Methylomonas subterranea sp. nov., four novel methanotrophs isolated from a freshwater creek and the deep terrestrial subsurface.</title>
        <authorList>
            <person name="Abin C."/>
            <person name="Sankaranarayanan K."/>
            <person name="Garner C."/>
            <person name="Sindelar R."/>
            <person name="Kotary K."/>
            <person name="Garner R."/>
            <person name="Barclay S."/>
            <person name="Lawson P."/>
            <person name="Krumholz L."/>
        </authorList>
    </citation>
    <scope>NUCLEOTIDE SEQUENCE [LARGE SCALE GENOMIC DNA]</scope>
    <source>
        <strain evidence="3 4">WSC-6</strain>
    </source>
</reference>
<organism evidence="3 4">
    <name type="scientific">Methylomonas rivi</name>
    <dbReference type="NCBI Taxonomy" id="2952226"/>
    <lineage>
        <taxon>Bacteria</taxon>
        <taxon>Pseudomonadati</taxon>
        <taxon>Pseudomonadota</taxon>
        <taxon>Gammaproteobacteria</taxon>
        <taxon>Methylococcales</taxon>
        <taxon>Methylococcaceae</taxon>
        <taxon>Methylomonas</taxon>
    </lineage>
</organism>
<keyword evidence="3" id="KW-0282">Flagellum</keyword>
<comment type="caution">
    <text evidence="3">The sequence shown here is derived from an EMBL/GenBank/DDBJ whole genome shotgun (WGS) entry which is preliminary data.</text>
</comment>
<dbReference type="InterPro" id="IPR021136">
    <property type="entry name" value="Flagellar_hook_control-like_C"/>
</dbReference>
<feature type="domain" description="Flagellar hook-length control protein-like C-terminal" evidence="2">
    <location>
        <begin position="399"/>
        <end position="478"/>
    </location>
</feature>
<keyword evidence="3" id="KW-0966">Cell projection</keyword>